<dbReference type="SMART" id="SM00116">
    <property type="entry name" value="CBS"/>
    <property type="match status" value="2"/>
</dbReference>
<evidence type="ECO:0000256" key="2">
    <source>
        <dbReference type="PROSITE-ProRule" id="PRU00703"/>
    </source>
</evidence>
<gene>
    <name evidence="4" type="ORF">HDA32_003354</name>
</gene>
<dbReference type="InterPro" id="IPR000644">
    <property type="entry name" value="CBS_dom"/>
</dbReference>
<organism evidence="4 5">
    <name type="scientific">Spinactinospora alkalitolerans</name>
    <dbReference type="NCBI Taxonomy" id="687207"/>
    <lineage>
        <taxon>Bacteria</taxon>
        <taxon>Bacillati</taxon>
        <taxon>Actinomycetota</taxon>
        <taxon>Actinomycetes</taxon>
        <taxon>Streptosporangiales</taxon>
        <taxon>Nocardiopsidaceae</taxon>
        <taxon>Spinactinospora</taxon>
    </lineage>
</organism>
<keyword evidence="1 2" id="KW-0129">CBS domain</keyword>
<proteinExistence type="predicted"/>
<dbReference type="PROSITE" id="PS51371">
    <property type="entry name" value="CBS"/>
    <property type="match status" value="2"/>
</dbReference>
<sequence>MKVREVMNSQVETVRPQMTVREAAALMRDQGIGDVIVAEGDTLLGVATDRDIVVRAVADGKDTGTEPVESVCSSRLTVIGPDADLEEAARVMREGSVRRLPVVENDRLTGIVAIGDLAIEQDPGSALADISAARTNE</sequence>
<dbReference type="InterPro" id="IPR051257">
    <property type="entry name" value="Diverse_CBS-Domain"/>
</dbReference>
<dbReference type="AlphaFoldDB" id="A0A852U262"/>
<evidence type="ECO:0000313" key="4">
    <source>
        <dbReference type="EMBL" id="NYE48234.1"/>
    </source>
</evidence>
<evidence type="ECO:0000259" key="3">
    <source>
        <dbReference type="PROSITE" id="PS51371"/>
    </source>
</evidence>
<evidence type="ECO:0000313" key="5">
    <source>
        <dbReference type="Proteomes" id="UP000589036"/>
    </source>
</evidence>
<reference evidence="4 5" key="1">
    <citation type="submission" date="2020-07" db="EMBL/GenBank/DDBJ databases">
        <title>Sequencing the genomes of 1000 actinobacteria strains.</title>
        <authorList>
            <person name="Klenk H.-P."/>
        </authorList>
    </citation>
    <scope>NUCLEOTIDE SEQUENCE [LARGE SCALE GENOMIC DNA]</scope>
    <source>
        <strain evidence="4 5">CXB654</strain>
    </source>
</reference>
<dbReference type="SUPFAM" id="SSF54631">
    <property type="entry name" value="CBS-domain pair"/>
    <property type="match status" value="1"/>
</dbReference>
<dbReference type="Pfam" id="PF00571">
    <property type="entry name" value="CBS"/>
    <property type="match status" value="2"/>
</dbReference>
<dbReference type="RefSeq" id="WP_179644056.1">
    <property type="nucleotide sequence ID" value="NZ_BAAAYY010000016.1"/>
</dbReference>
<feature type="domain" description="CBS" evidence="3">
    <location>
        <begin position="7"/>
        <end position="63"/>
    </location>
</feature>
<comment type="caution">
    <text evidence="4">The sequence shown here is derived from an EMBL/GenBank/DDBJ whole genome shotgun (WGS) entry which is preliminary data.</text>
</comment>
<accession>A0A852U262</accession>
<evidence type="ECO:0000256" key="1">
    <source>
        <dbReference type="ARBA" id="ARBA00023122"/>
    </source>
</evidence>
<protein>
    <submittedName>
        <fullName evidence="4">CBS domain-containing protein</fullName>
    </submittedName>
</protein>
<dbReference type="PANTHER" id="PTHR43080:SF2">
    <property type="entry name" value="CBS DOMAIN-CONTAINING PROTEIN"/>
    <property type="match status" value="1"/>
</dbReference>
<name>A0A852U262_9ACTN</name>
<dbReference type="Proteomes" id="UP000589036">
    <property type="component" value="Unassembled WGS sequence"/>
</dbReference>
<feature type="domain" description="CBS" evidence="3">
    <location>
        <begin position="72"/>
        <end position="127"/>
    </location>
</feature>
<dbReference type="CDD" id="cd04622">
    <property type="entry name" value="CBS_pair_HRP1_like"/>
    <property type="match status" value="1"/>
</dbReference>
<dbReference type="PANTHER" id="PTHR43080">
    <property type="entry name" value="CBS DOMAIN-CONTAINING PROTEIN CBSX3, MITOCHONDRIAL"/>
    <property type="match status" value="1"/>
</dbReference>
<keyword evidence="5" id="KW-1185">Reference proteome</keyword>
<dbReference type="EMBL" id="JACCCC010000001">
    <property type="protein sequence ID" value="NYE48234.1"/>
    <property type="molecule type" value="Genomic_DNA"/>
</dbReference>
<dbReference type="InterPro" id="IPR046342">
    <property type="entry name" value="CBS_dom_sf"/>
</dbReference>
<dbReference type="Gene3D" id="3.10.580.10">
    <property type="entry name" value="CBS-domain"/>
    <property type="match status" value="1"/>
</dbReference>